<evidence type="ECO:0000313" key="2">
    <source>
        <dbReference type="Proteomes" id="UP000000844"/>
    </source>
</evidence>
<dbReference type="KEGG" id="sna:Snas_0335"/>
<dbReference type="EMBL" id="CP001778">
    <property type="protein sequence ID" value="ADD40053.1"/>
    <property type="molecule type" value="Genomic_DNA"/>
</dbReference>
<evidence type="ECO:0000313" key="1">
    <source>
        <dbReference type="EMBL" id="ADD40053.1"/>
    </source>
</evidence>
<reference evidence="1 2" key="1">
    <citation type="journal article" date="2009" name="Stand. Genomic Sci.">
        <title>Complete genome sequence of Stackebrandtia nassauensis type strain (LLR-40K-21).</title>
        <authorList>
            <person name="Munk C."/>
            <person name="Lapidus A."/>
            <person name="Copeland A."/>
            <person name="Jando M."/>
            <person name="Mayilraj S."/>
            <person name="Glavina Del Rio T."/>
            <person name="Nolan M."/>
            <person name="Chen F."/>
            <person name="Lucas S."/>
            <person name="Tice H."/>
            <person name="Cheng J.F."/>
            <person name="Han C."/>
            <person name="Detter J.C."/>
            <person name="Bruce D."/>
            <person name="Goodwin L."/>
            <person name="Chain P."/>
            <person name="Pitluck S."/>
            <person name="Goker M."/>
            <person name="Ovchinikova G."/>
            <person name="Pati A."/>
            <person name="Ivanova N."/>
            <person name="Mavromatis K."/>
            <person name="Chen A."/>
            <person name="Palaniappan K."/>
            <person name="Land M."/>
            <person name="Hauser L."/>
            <person name="Chang Y.J."/>
            <person name="Jeffries C.D."/>
            <person name="Bristow J."/>
            <person name="Eisen J.A."/>
            <person name="Markowitz V."/>
            <person name="Hugenholtz P."/>
            <person name="Kyrpides N.C."/>
            <person name="Klenk H.P."/>
        </authorList>
    </citation>
    <scope>NUCLEOTIDE SEQUENCE [LARGE SCALE GENOMIC DNA]</scope>
    <source>
        <strain evidence="2">DSM 44728 / CIP 108903 / NRRL B-16338 / NBRC 102104 / LLR-40K-21</strain>
    </source>
</reference>
<accession>D3Q383</accession>
<dbReference type="RefSeq" id="WP_013015624.1">
    <property type="nucleotide sequence ID" value="NC_013947.1"/>
</dbReference>
<organism evidence="1 2">
    <name type="scientific">Stackebrandtia nassauensis (strain DSM 44728 / CIP 108903 / NRRL B-16338 / NBRC 102104 / LLR-40K-21)</name>
    <dbReference type="NCBI Taxonomy" id="446470"/>
    <lineage>
        <taxon>Bacteria</taxon>
        <taxon>Bacillati</taxon>
        <taxon>Actinomycetota</taxon>
        <taxon>Actinomycetes</taxon>
        <taxon>Glycomycetales</taxon>
        <taxon>Glycomycetaceae</taxon>
        <taxon>Stackebrandtia</taxon>
    </lineage>
</organism>
<dbReference type="AlphaFoldDB" id="D3Q383"/>
<gene>
    <name evidence="1" type="ordered locus">Snas_0335</name>
</gene>
<proteinExistence type="predicted"/>
<name>D3Q383_STANL</name>
<dbReference type="OrthoDB" id="3532716at2"/>
<protein>
    <submittedName>
        <fullName evidence="1">Uncharacterized protein</fullName>
    </submittedName>
</protein>
<dbReference type="STRING" id="446470.Snas_0335"/>
<sequence>MSKRIDPNRMPDQNLVDALFLCTGGLGSQAAVNLLVEHGHFLSRTDFRRDCLDVTEDEGEQFASVDWNRAAEVSFPCSNSERSILLIAASLATSDIKVNLRDVITGLDTFNTRRVLVAIAHAAGKDGLVNQP</sequence>
<dbReference type="Proteomes" id="UP000000844">
    <property type="component" value="Chromosome"/>
</dbReference>
<keyword evidence="2" id="KW-1185">Reference proteome</keyword>
<dbReference type="HOGENOM" id="CLU_1915808_0_0_11"/>